<sequence length="225" mass="25743">MELESIVPWGRTLQEYESMFCLDERDIKKRILGCGDGPASFNAELSNLGGDAVSVDPIYQFSRDQIAGRIEYVRPKIMQQVRKNSGDYLWNSISSPEELELMRMTAMRKFLSDYDEGKISNRYIDASLPELPFQDKEFDLALCSHFLFLYSEHFSEPMHLKSIIELLRVAKEIRIYPLISLDNSPSIHLPQVLSSLKELDVKVELRAVGYEFQKGADHMLVATAG</sequence>
<evidence type="ECO:0000313" key="1">
    <source>
        <dbReference type="EMBL" id="KEI71266.1"/>
    </source>
</evidence>
<dbReference type="EMBL" id="JOJP01000001">
    <property type="protein sequence ID" value="KEI71266.1"/>
    <property type="molecule type" value="Genomic_DNA"/>
</dbReference>
<evidence type="ECO:0000313" key="2">
    <source>
        <dbReference type="Proteomes" id="UP000027997"/>
    </source>
</evidence>
<protein>
    <submittedName>
        <fullName evidence="1">SAM-dependent methyltransferase</fullName>
    </submittedName>
</protein>
<dbReference type="Gene3D" id="3.40.50.150">
    <property type="entry name" value="Vaccinia Virus protein VP39"/>
    <property type="match status" value="1"/>
</dbReference>
<reference evidence="1 2" key="1">
    <citation type="submission" date="2014-06" db="EMBL/GenBank/DDBJ databases">
        <title>Whole Genome Sequences of Three Symbiotic Endozoicomonas Bacteria.</title>
        <authorList>
            <person name="Neave M.J."/>
            <person name="Apprill A."/>
            <person name="Voolstra C.R."/>
        </authorList>
    </citation>
    <scope>NUCLEOTIDE SEQUENCE [LARGE SCALE GENOMIC DNA]</scope>
    <source>
        <strain evidence="1 2">DSM 22380</strain>
    </source>
</reference>
<dbReference type="InterPro" id="IPR029063">
    <property type="entry name" value="SAM-dependent_MTases_sf"/>
</dbReference>
<proteinExistence type="predicted"/>
<keyword evidence="1" id="KW-0808">Transferase</keyword>
<dbReference type="GO" id="GO:0032259">
    <property type="term" value="P:methylation"/>
    <property type="evidence" value="ECO:0007669"/>
    <property type="project" value="UniProtKB-KW"/>
</dbReference>
<accession>A0A081KAU0</accession>
<name>A0A081KAU0_9GAMM</name>
<dbReference type="GO" id="GO:0008168">
    <property type="term" value="F:methyltransferase activity"/>
    <property type="evidence" value="ECO:0007669"/>
    <property type="project" value="UniProtKB-KW"/>
</dbReference>
<organism evidence="1 2">
    <name type="scientific">Endozoicomonas elysicola</name>
    <dbReference type="NCBI Taxonomy" id="305900"/>
    <lineage>
        <taxon>Bacteria</taxon>
        <taxon>Pseudomonadati</taxon>
        <taxon>Pseudomonadota</taxon>
        <taxon>Gammaproteobacteria</taxon>
        <taxon>Oceanospirillales</taxon>
        <taxon>Endozoicomonadaceae</taxon>
        <taxon>Endozoicomonas</taxon>
    </lineage>
</organism>
<dbReference type="AlphaFoldDB" id="A0A081KAU0"/>
<dbReference type="RefSeq" id="WP_026258293.1">
    <property type="nucleotide sequence ID" value="NZ_JOJP01000001.1"/>
</dbReference>
<dbReference type="STRING" id="305900.GV64_11390"/>
<keyword evidence="2" id="KW-1185">Reference proteome</keyword>
<dbReference type="Proteomes" id="UP000027997">
    <property type="component" value="Unassembled WGS sequence"/>
</dbReference>
<comment type="caution">
    <text evidence="1">The sequence shown here is derived from an EMBL/GenBank/DDBJ whole genome shotgun (WGS) entry which is preliminary data.</text>
</comment>
<gene>
    <name evidence="1" type="ORF">GV64_11390</name>
</gene>
<keyword evidence="1" id="KW-0489">Methyltransferase</keyword>
<dbReference type="eggNOG" id="COG2226">
    <property type="taxonomic scope" value="Bacteria"/>
</dbReference>